<dbReference type="GO" id="GO:0016020">
    <property type="term" value="C:membrane"/>
    <property type="evidence" value="ECO:0007669"/>
    <property type="project" value="TreeGrafter"/>
</dbReference>
<dbReference type="GO" id="GO:0016491">
    <property type="term" value="F:oxidoreductase activity"/>
    <property type="evidence" value="ECO:0007669"/>
    <property type="project" value="UniProtKB-KW"/>
</dbReference>
<dbReference type="Pfam" id="PF00106">
    <property type="entry name" value="adh_short"/>
    <property type="match status" value="1"/>
</dbReference>
<reference evidence="4" key="1">
    <citation type="submission" date="2021-03" db="EMBL/GenBank/DDBJ databases">
        <authorList>
            <person name="Tagirdzhanova G."/>
        </authorList>
    </citation>
    <scope>NUCLEOTIDE SEQUENCE</scope>
</reference>
<evidence type="ECO:0000313" key="4">
    <source>
        <dbReference type="EMBL" id="CAF9929004.1"/>
    </source>
</evidence>
<evidence type="ECO:0000256" key="1">
    <source>
        <dbReference type="ARBA" id="ARBA00006484"/>
    </source>
</evidence>
<gene>
    <name evidence="4" type="ORF">HETSPECPRED_007254</name>
</gene>
<dbReference type="InterPro" id="IPR002347">
    <property type="entry name" value="SDR_fam"/>
</dbReference>
<comment type="caution">
    <text evidence="4">The sequence shown here is derived from an EMBL/GenBank/DDBJ whole genome shotgun (WGS) entry which is preliminary data.</text>
</comment>
<keyword evidence="3" id="KW-0560">Oxidoreductase</keyword>
<dbReference type="PANTHER" id="PTHR43490:SF99">
    <property type="entry name" value="SHORT-CHAIN DEHYDROGENASE_REDUCTASE"/>
    <property type="match status" value="1"/>
</dbReference>
<dbReference type="Proteomes" id="UP000664521">
    <property type="component" value="Unassembled WGS sequence"/>
</dbReference>
<sequence>MASKTIVLVSGANQGLGYEMCKKLATEQPDFHILVASRDDKRGREAAATLQDLQGTVEAVQLDISKDNSIEACVKWIDTKFGRLDVLINNAAISDYSVRDEPTIRAMMQKCFDTNVFGTASLTDACVPLLQKGTVPRIVFVSSEMGSVGNTLDPKFPYYGAHYVSYKASKSAVNMLGAMYAVKHGKDGFKVNVCCPGLRATNFAGPLSGTGGDPEEGAINACRLATVGADGEMGTFTNLEGTLPW</sequence>
<proteinExistence type="inferred from homology"/>
<dbReference type="AlphaFoldDB" id="A0A8H3IVY1"/>
<dbReference type="EMBL" id="CAJPDS010000050">
    <property type="protein sequence ID" value="CAF9929004.1"/>
    <property type="molecule type" value="Genomic_DNA"/>
</dbReference>
<evidence type="ECO:0000313" key="5">
    <source>
        <dbReference type="Proteomes" id="UP000664521"/>
    </source>
</evidence>
<dbReference type="PANTHER" id="PTHR43490">
    <property type="entry name" value="(+)-NEOMENTHOL DEHYDROGENASE"/>
    <property type="match status" value="1"/>
</dbReference>
<dbReference type="OrthoDB" id="1933717at2759"/>
<organism evidence="4 5">
    <name type="scientific">Heterodermia speciosa</name>
    <dbReference type="NCBI Taxonomy" id="116794"/>
    <lineage>
        <taxon>Eukaryota</taxon>
        <taxon>Fungi</taxon>
        <taxon>Dikarya</taxon>
        <taxon>Ascomycota</taxon>
        <taxon>Pezizomycotina</taxon>
        <taxon>Lecanoromycetes</taxon>
        <taxon>OSLEUM clade</taxon>
        <taxon>Lecanoromycetidae</taxon>
        <taxon>Caliciales</taxon>
        <taxon>Physciaceae</taxon>
        <taxon>Heterodermia</taxon>
    </lineage>
</organism>
<name>A0A8H3IVY1_9LECA</name>
<protein>
    <submittedName>
        <fullName evidence="4">Uncharacterized protein</fullName>
    </submittedName>
</protein>
<dbReference type="InterPro" id="IPR036291">
    <property type="entry name" value="NAD(P)-bd_dom_sf"/>
</dbReference>
<dbReference type="SUPFAM" id="SSF51735">
    <property type="entry name" value="NAD(P)-binding Rossmann-fold domains"/>
    <property type="match status" value="1"/>
</dbReference>
<keyword evidence="5" id="KW-1185">Reference proteome</keyword>
<dbReference type="PRINTS" id="PR00081">
    <property type="entry name" value="GDHRDH"/>
</dbReference>
<evidence type="ECO:0000256" key="3">
    <source>
        <dbReference type="ARBA" id="ARBA00023002"/>
    </source>
</evidence>
<evidence type="ECO:0000256" key="2">
    <source>
        <dbReference type="ARBA" id="ARBA00022857"/>
    </source>
</evidence>
<comment type="similarity">
    <text evidence="1">Belongs to the short-chain dehydrogenases/reductases (SDR) family.</text>
</comment>
<accession>A0A8H3IVY1</accession>
<keyword evidence="2" id="KW-0521">NADP</keyword>
<dbReference type="Gene3D" id="3.40.50.720">
    <property type="entry name" value="NAD(P)-binding Rossmann-like Domain"/>
    <property type="match status" value="1"/>
</dbReference>